<dbReference type="InterPro" id="IPR015422">
    <property type="entry name" value="PyrdxlP-dep_Trfase_small"/>
</dbReference>
<dbReference type="RefSeq" id="WP_388010542.1">
    <property type="nucleotide sequence ID" value="NZ_JBHUEE010000012.1"/>
</dbReference>
<dbReference type="PANTHER" id="PTHR11808:SF80">
    <property type="entry name" value="CYSTATHIONINE GAMMA-LYASE"/>
    <property type="match status" value="1"/>
</dbReference>
<keyword evidence="2 3" id="KW-0663">Pyridoxal phosphate</keyword>
<keyword evidence="5" id="KW-0456">Lyase</keyword>
<evidence type="ECO:0000256" key="4">
    <source>
        <dbReference type="RuleBase" id="RU362118"/>
    </source>
</evidence>
<dbReference type="HAMAP" id="MF_02056">
    <property type="entry name" value="MetZ"/>
    <property type="match status" value="1"/>
</dbReference>
<gene>
    <name evidence="3" type="primary">metZ</name>
    <name evidence="5" type="ORF">ACFSE6_17820</name>
</gene>
<dbReference type="PIRSF" id="PIRSF001434">
    <property type="entry name" value="CGS"/>
    <property type="match status" value="1"/>
</dbReference>
<keyword evidence="3" id="KW-0028">Amino-acid biosynthesis</keyword>
<comment type="catalytic activity">
    <reaction evidence="3">
        <text>O-succinyl-L-homoserine + hydrogen sulfide = L-homocysteine + succinate</text>
        <dbReference type="Rhea" id="RHEA:27826"/>
        <dbReference type="ChEBI" id="CHEBI:29919"/>
        <dbReference type="ChEBI" id="CHEBI:30031"/>
        <dbReference type="ChEBI" id="CHEBI:57661"/>
        <dbReference type="ChEBI" id="CHEBI:58199"/>
    </reaction>
</comment>
<dbReference type="GO" id="GO:0016829">
    <property type="term" value="F:lyase activity"/>
    <property type="evidence" value="ECO:0007669"/>
    <property type="project" value="UniProtKB-KW"/>
</dbReference>
<keyword evidence="3" id="KW-0808">Transferase</keyword>
<reference evidence="6" key="1">
    <citation type="journal article" date="2019" name="Int. J. Syst. Evol. Microbiol.">
        <title>The Global Catalogue of Microorganisms (GCM) 10K type strain sequencing project: providing services to taxonomists for standard genome sequencing and annotation.</title>
        <authorList>
            <consortium name="The Broad Institute Genomics Platform"/>
            <consortium name="The Broad Institute Genome Sequencing Center for Infectious Disease"/>
            <person name="Wu L."/>
            <person name="Ma J."/>
        </authorList>
    </citation>
    <scope>NUCLEOTIDE SEQUENCE [LARGE SCALE GENOMIC DNA]</scope>
    <source>
        <strain evidence="6">JCM 17130</strain>
    </source>
</reference>
<dbReference type="InterPro" id="IPR015421">
    <property type="entry name" value="PyrdxlP-dep_Trfase_major"/>
</dbReference>
<name>A0ABW4L8C6_9MICO</name>
<comment type="caution">
    <text evidence="5">The sequence shown here is derived from an EMBL/GenBank/DDBJ whole genome shotgun (WGS) entry which is preliminary data.</text>
</comment>
<sequence length="415" mass="44223">MPVPDLPCPPDAGRLRPQTLAVRGGQHRSGFQETSEALYLTQGFVYDTADEAAATFAEEIDRYSYSRYANPTVTTFQERLALLEGAEACLATATGMSAVFTAVAALVRSGSRIVAARELFGSTVTIFDQILPEWGVRTDYVTGTDPQQWERALATPADVVFLESPSNPMQDVLDLARIARLAHRAGAVVVVDNVFATPVLQRPLELGADLVVYSATKHIDGQGRCMGGAVLGGTDLVQGRIRTLYRMSGPVLAPFNAWVLTKGLETLPVRVRAQAAAAADLASWLEAQQGVEAVRYPFLPSHPQHDLARAQMSGGGTVVTVTLAGAGGRSSDEAAFAFLDALRVVDLSSNLGDAKSLATHPATTTHCRVDPQLRASMGITGGTVRLSVGLEDVEDLREDLEAALAACRGRPRPKE</sequence>
<evidence type="ECO:0000256" key="3">
    <source>
        <dbReference type="HAMAP-Rule" id="MF_02056"/>
    </source>
</evidence>
<dbReference type="SUPFAM" id="SSF53383">
    <property type="entry name" value="PLP-dependent transferases"/>
    <property type="match status" value="1"/>
</dbReference>
<dbReference type="NCBIfam" id="NF005870">
    <property type="entry name" value="PRK07810.1"/>
    <property type="match status" value="1"/>
</dbReference>
<dbReference type="NCBIfam" id="TIGR01325">
    <property type="entry name" value="O_suc_HS_sulf"/>
    <property type="match status" value="1"/>
</dbReference>
<dbReference type="EC" id="2.5.1.-" evidence="3"/>
<protein>
    <recommendedName>
        <fullName evidence="3">O-succinylhomoserine sulfhydrylase</fullName>
        <shortName evidence="3">OSH sulfhydrylase</shortName>
        <shortName evidence="3">OSHS sulfhydrylase</shortName>
        <ecNumber evidence="3">2.5.1.-</ecNumber>
    </recommendedName>
</protein>
<evidence type="ECO:0000313" key="5">
    <source>
        <dbReference type="EMBL" id="MFD1719708.1"/>
    </source>
</evidence>
<accession>A0ABW4L8C6</accession>
<dbReference type="CDD" id="cd00614">
    <property type="entry name" value="CGS_like"/>
    <property type="match status" value="1"/>
</dbReference>
<comment type="subunit">
    <text evidence="3">Homotetramer.</text>
</comment>
<evidence type="ECO:0000256" key="2">
    <source>
        <dbReference type="ARBA" id="ARBA00022898"/>
    </source>
</evidence>
<dbReference type="Pfam" id="PF01053">
    <property type="entry name" value="Cys_Met_Meta_PP"/>
    <property type="match status" value="1"/>
</dbReference>
<dbReference type="Gene3D" id="3.90.1150.10">
    <property type="entry name" value="Aspartate Aminotransferase, domain 1"/>
    <property type="match status" value="1"/>
</dbReference>
<comment type="pathway">
    <text evidence="3">Amino-acid biosynthesis; L-methionine biosynthesis via de novo pathway; L-homocysteine from O-succinyl-L-homoserine: step 1/1.</text>
</comment>
<keyword evidence="3" id="KW-0486">Methionine biosynthesis</keyword>
<comment type="cofactor">
    <cofactor evidence="1 3 4">
        <name>pyridoxal 5'-phosphate</name>
        <dbReference type="ChEBI" id="CHEBI:597326"/>
    </cofactor>
</comment>
<dbReference type="InterPro" id="IPR015424">
    <property type="entry name" value="PyrdxlP-dep_Trfase"/>
</dbReference>
<dbReference type="Gene3D" id="3.40.640.10">
    <property type="entry name" value="Type I PLP-dependent aspartate aminotransferase-like (Major domain)"/>
    <property type="match status" value="1"/>
</dbReference>
<dbReference type="InterPro" id="IPR006234">
    <property type="entry name" value="O-succ-hSer_sulfhydrylase"/>
</dbReference>
<comment type="similarity">
    <text evidence="3">Belongs to the trans-sulfuration enzymes family. MetZ subfamily.</text>
</comment>
<dbReference type="PANTHER" id="PTHR11808">
    <property type="entry name" value="TRANS-SULFURATION ENZYME FAMILY MEMBER"/>
    <property type="match status" value="1"/>
</dbReference>
<evidence type="ECO:0000313" key="6">
    <source>
        <dbReference type="Proteomes" id="UP001597277"/>
    </source>
</evidence>
<proteinExistence type="inferred from homology"/>
<feature type="modified residue" description="N6-(pyridoxal phosphate)lysine" evidence="3">
    <location>
        <position position="217"/>
    </location>
</feature>
<evidence type="ECO:0000256" key="1">
    <source>
        <dbReference type="ARBA" id="ARBA00001933"/>
    </source>
</evidence>
<dbReference type="EMBL" id="JBHUEE010000012">
    <property type="protein sequence ID" value="MFD1719708.1"/>
    <property type="molecule type" value="Genomic_DNA"/>
</dbReference>
<dbReference type="Proteomes" id="UP001597277">
    <property type="component" value="Unassembled WGS sequence"/>
</dbReference>
<comment type="function">
    <text evidence="3">Catalyzes the formation of L-homocysteine from O-succinyl-L-homoserine (OSHS) and hydrogen sulfide.</text>
</comment>
<organism evidence="5 6">
    <name type="scientific">Georgenia deserti</name>
    <dbReference type="NCBI Taxonomy" id="2093781"/>
    <lineage>
        <taxon>Bacteria</taxon>
        <taxon>Bacillati</taxon>
        <taxon>Actinomycetota</taxon>
        <taxon>Actinomycetes</taxon>
        <taxon>Micrococcales</taxon>
        <taxon>Bogoriellaceae</taxon>
        <taxon>Georgenia</taxon>
    </lineage>
</organism>
<dbReference type="InterPro" id="IPR000277">
    <property type="entry name" value="Cys/Met-Metab_PyrdxlP-dep_enz"/>
</dbReference>
<keyword evidence="6" id="KW-1185">Reference proteome</keyword>